<evidence type="ECO:0000313" key="1">
    <source>
        <dbReference type="EMBL" id="CCI88409.2"/>
    </source>
</evidence>
<keyword evidence="2" id="KW-1185">Reference proteome</keyword>
<dbReference type="GeneID" id="54990858"/>
<dbReference type="Proteomes" id="UP000002907">
    <property type="component" value="Segment"/>
</dbReference>
<name>I7LGX2_9CAUD</name>
<reference evidence="1" key="1">
    <citation type="submission" date="2012-06" db="EMBL/GenBank/DDBJ databases">
        <title>Genomic characterization of five bacteriophages specific for Yersinia species.</title>
        <authorList>
            <person name="Skurnik M."/>
            <person name="Nawaz A."/>
            <person name="Happonen L."/>
            <person name="Butcher S."/>
            <person name="Mattinen L."/>
        </authorList>
    </citation>
    <scope>NUCLEOTIDE SEQUENCE [LARGE SCALE GENOMIC DNA]</scope>
</reference>
<gene>
    <name evidence="1" type="primary">g028</name>
</gene>
<dbReference type="KEGG" id="vg:54990858"/>
<organism evidence="1 2">
    <name type="scientific">Yersinia phage phiR8-01</name>
    <dbReference type="NCBI Taxonomy" id="1206556"/>
    <lineage>
        <taxon>Viruses</taxon>
        <taxon>Duplodnaviria</taxon>
        <taxon>Heunggongvirae</taxon>
        <taxon>Uroviricota</taxon>
        <taxon>Caudoviricetes</taxon>
        <taxon>Autographivirales</taxon>
        <taxon>Autonotataviridae</taxon>
        <taxon>Melnykvirinae</taxon>
        <taxon>Pienvirus</taxon>
        <taxon>Pienvirus R801</taxon>
    </lineage>
</organism>
<protein>
    <submittedName>
        <fullName evidence="1">Uncharacterized protein</fullName>
    </submittedName>
</protein>
<dbReference type="EMBL" id="HE956707">
    <property type="protein sequence ID" value="CCI88409.2"/>
    <property type="molecule type" value="Genomic_DNA"/>
</dbReference>
<dbReference type="RefSeq" id="YP_009800362.1">
    <property type="nucleotide sequence ID" value="NC_047951.1"/>
</dbReference>
<accession>I7LGX2</accession>
<sequence>MSDWCMKKWEEAVERGDLSAADDYPQMYNHWKEKGL</sequence>
<proteinExistence type="predicted"/>
<evidence type="ECO:0000313" key="2">
    <source>
        <dbReference type="Proteomes" id="UP000002907"/>
    </source>
</evidence>